<keyword evidence="3" id="KW-0539">Nucleus</keyword>
<feature type="region of interest" description="Disordered" evidence="4">
    <location>
        <begin position="1158"/>
        <end position="1178"/>
    </location>
</feature>
<evidence type="ECO:0000259" key="5">
    <source>
        <dbReference type="Pfam" id="PF03178"/>
    </source>
</evidence>
<feature type="domain" description="RSE1/DDB1/CPSF1 second beta-propeller" evidence="7">
    <location>
        <begin position="451"/>
        <end position="794"/>
    </location>
</feature>
<protein>
    <submittedName>
        <fullName evidence="8">LADA_0B02784g1_1</fullName>
    </submittedName>
</protein>
<sequence length="1250" mass="140004">MTVNSSGLELYHLTLQRQSNYVHSCVGHFVDPLNSAPAKRKSRKDYQVCIATETHVELFNVEEGEFQRLTSVPIFATITAMQSLPVETNYSYLVLVTDAGNLSLLQFVNDMGTIRLHSLFNEPFSRSGLRRVAPQRYLQVDPQGRCLFLSATERNRLCYQTDFKNNTLNVSSPLEFRKPNCITIATAVCDVAFDNPVYACLEIDCADQSRHLAFYMLDVGLNHIIQQQQYAVPQDTNFIFTVPNLEKYGINTRPSSHKNDFDDMINPFVIMATTDRLLLQDARGLFKLQVMLPVRSTSVTIISAAVHKLKKEFFMLLQAHNGDLYKVKIVPNEAESLVPLLSVSFFDNIEPSSKLHIFRNGLLMALQEYSGYKLYEFESLGDDANVATSNEHSKVLELPPSPSNLENLSIIQYSKNLNPIVSVSVSETTPLTILAQSKNGLQQLTSGIDFEELITSPLPPNAAGIWSIRFALDSLHRLVFLKLPKATMILQIDEGTLEELAESNNHFKTDGDTTIFVGLMGKRSIVQVCENCMLQVDYDLNTGLMNLKNEWLPPAGIRVLHASCSLSQLALALSNNEIVYFEIDTSSGLETLNEAQSRIELPERITALSLPQCLRSDFLAVGCADSSVKVIQLRGSDEDNFLEVVSIQVLLSSPYSLNLASSNNALLLHIGLDSGVYIRSSVDKVNGQLFDTRTKYIGPKPVKISALSQIDYKSMSLEEDDDDEASERIDQISCAVLHCEKTWLSYEIGDLLCVKPIVLPRNISLEAIADFKTSDLKSNGCCAISSRGSLMIGRFGHFTELEKWFHQEEINTDEDSTEIGSNFNSRFILPDSSDGKVAFVVENHSVAKKCRISICRSGSLLEINSDAAKYLLIDGTCLSAQISRFGTNDCYLVLASNTMKLQTFSVSFKNENGKRIADIKLLHETSVGEKVHAMAAFRDKLLVPIANNLVLYAMGRKQLLKKSISTTPPSITKIVHICQWEDRRIAIGDIHESVTLLLFDKRLNQFISVADDVVKRHVTAVEFLDKSTVIGGDRFGNIWALRVPQSIEKMLDEEYIFFLSKFLGHSQSDIPRNIMECPCKWELVSHFYANDIPTSFRVLKNLNMSDRACVIYTGLQGTIACLVPLITKGEVEFMHKLEDGIRDSDETFFMEAEANRAADARDEFGPERPPNSQSKLSPRPLVEGAFSLVGRDHVAYRSYYVPVKGVVDGDMCEQFLHLYPSEQEFLVKKLKLKNVSQIKSRLAEVRTNHV</sequence>
<dbReference type="GO" id="GO:0071004">
    <property type="term" value="C:U2-type prespliceosome"/>
    <property type="evidence" value="ECO:0007669"/>
    <property type="project" value="EnsemblFungi"/>
</dbReference>
<evidence type="ECO:0000313" key="9">
    <source>
        <dbReference type="Proteomes" id="UP000190274"/>
    </source>
</evidence>
<evidence type="ECO:0000313" key="8">
    <source>
        <dbReference type="EMBL" id="SCU79726.1"/>
    </source>
</evidence>
<proteinExistence type="predicted"/>
<dbReference type="InterPro" id="IPR036322">
    <property type="entry name" value="WD40_repeat_dom_sf"/>
</dbReference>
<dbReference type="GO" id="GO:0000245">
    <property type="term" value="P:spliceosomal complex assembly"/>
    <property type="evidence" value="ECO:0007669"/>
    <property type="project" value="EnsemblFungi"/>
</dbReference>
<name>A0A1G4IS78_9SACH</name>
<evidence type="ECO:0000256" key="1">
    <source>
        <dbReference type="ARBA" id="ARBA00004123"/>
    </source>
</evidence>
<evidence type="ECO:0000259" key="7">
    <source>
        <dbReference type="Pfam" id="PF23726"/>
    </source>
</evidence>
<gene>
    <name evidence="8" type="ORF">LADA_0B02784G</name>
</gene>
<dbReference type="SUPFAM" id="SSF50978">
    <property type="entry name" value="WD40 repeat-like"/>
    <property type="match status" value="1"/>
</dbReference>
<dbReference type="Gene3D" id="2.130.10.10">
    <property type="entry name" value="YVTN repeat-like/Quinoprotein amine dehydrogenase"/>
    <property type="match status" value="3"/>
</dbReference>
<evidence type="ECO:0000256" key="4">
    <source>
        <dbReference type="SAM" id="MobiDB-lite"/>
    </source>
</evidence>
<dbReference type="OrthoDB" id="436637at2759"/>
<dbReference type="AlphaFoldDB" id="A0A1G4IS78"/>
<dbReference type="InterPro" id="IPR004871">
    <property type="entry name" value="RSE1/DDB1/CPSF1_C"/>
</dbReference>
<feature type="domain" description="RSE1/DDB1/CPSF1 first beta-propeller" evidence="6">
    <location>
        <begin position="24"/>
        <end position="412"/>
    </location>
</feature>
<comment type="subcellular location">
    <subcellularLocation>
        <location evidence="1">Nucleus</location>
    </subcellularLocation>
</comment>
<reference evidence="9" key="1">
    <citation type="submission" date="2016-03" db="EMBL/GenBank/DDBJ databases">
        <authorList>
            <person name="Devillers H."/>
        </authorList>
    </citation>
    <scope>NUCLEOTIDE SEQUENCE [LARGE SCALE GENOMIC DNA]</scope>
</reference>
<dbReference type="InterPro" id="IPR018846">
    <property type="entry name" value="Beta-prop_RSE1/DDB1/CPSF1_1st"/>
</dbReference>
<dbReference type="Pfam" id="PF03178">
    <property type="entry name" value="CPSF_A"/>
    <property type="match status" value="1"/>
</dbReference>
<keyword evidence="2" id="KW-0507">mRNA processing</keyword>
<evidence type="ECO:0000259" key="6">
    <source>
        <dbReference type="Pfam" id="PF10433"/>
    </source>
</evidence>
<dbReference type="EMBL" id="LT598456">
    <property type="protein sequence ID" value="SCU79726.1"/>
    <property type="molecule type" value="Genomic_DNA"/>
</dbReference>
<evidence type="ECO:0000256" key="3">
    <source>
        <dbReference type="ARBA" id="ARBA00023242"/>
    </source>
</evidence>
<organism evidence="8 9">
    <name type="scientific">Lachancea dasiensis</name>
    <dbReference type="NCBI Taxonomy" id="1072105"/>
    <lineage>
        <taxon>Eukaryota</taxon>
        <taxon>Fungi</taxon>
        <taxon>Dikarya</taxon>
        <taxon>Ascomycota</taxon>
        <taxon>Saccharomycotina</taxon>
        <taxon>Saccharomycetes</taxon>
        <taxon>Saccharomycetales</taxon>
        <taxon>Saccharomycetaceae</taxon>
        <taxon>Lachancea</taxon>
    </lineage>
</organism>
<dbReference type="Proteomes" id="UP000190274">
    <property type="component" value="Chromosome B"/>
</dbReference>
<dbReference type="InterPro" id="IPR058543">
    <property type="entry name" value="Beta-prop_RSE1/DDB1/CPSF1_2nd"/>
</dbReference>
<dbReference type="STRING" id="1266660.A0A1G4IS78"/>
<dbReference type="InterPro" id="IPR050358">
    <property type="entry name" value="RSE1/DDB1/CFT1"/>
</dbReference>
<dbReference type="GO" id="GO:0030620">
    <property type="term" value="F:U2 snRNA binding"/>
    <property type="evidence" value="ECO:0007669"/>
    <property type="project" value="EnsemblFungi"/>
</dbReference>
<keyword evidence="9" id="KW-1185">Reference proteome</keyword>
<dbReference type="GO" id="GO:0000974">
    <property type="term" value="C:Prp19 complex"/>
    <property type="evidence" value="ECO:0007669"/>
    <property type="project" value="EnsemblFungi"/>
</dbReference>
<feature type="domain" description="RSE1/DDB1/CPSF1 C-terminal" evidence="5">
    <location>
        <begin position="913"/>
        <end position="1217"/>
    </location>
</feature>
<accession>A0A1G4IS78</accession>
<evidence type="ECO:0000256" key="2">
    <source>
        <dbReference type="ARBA" id="ARBA00022664"/>
    </source>
</evidence>
<dbReference type="InterPro" id="IPR015943">
    <property type="entry name" value="WD40/YVTN_repeat-like_dom_sf"/>
</dbReference>
<dbReference type="GO" id="GO:0005686">
    <property type="term" value="C:U2 snRNP"/>
    <property type="evidence" value="ECO:0007669"/>
    <property type="project" value="EnsemblFungi"/>
</dbReference>
<dbReference type="PANTHER" id="PTHR10644">
    <property type="entry name" value="DNA REPAIR/RNA PROCESSING CPSF FAMILY"/>
    <property type="match status" value="1"/>
</dbReference>
<dbReference type="Pfam" id="PF23726">
    <property type="entry name" value="Beta-prop_RSE1_2nd"/>
    <property type="match status" value="1"/>
</dbReference>
<dbReference type="Pfam" id="PF10433">
    <property type="entry name" value="Beta-prop_RSE1_1st"/>
    <property type="match status" value="1"/>
</dbReference>